<dbReference type="PROSITE" id="PS51352">
    <property type="entry name" value="THIOREDOXIN_2"/>
    <property type="match status" value="1"/>
</dbReference>
<organism evidence="4 5">
    <name type="scientific">Mytilus edulis</name>
    <name type="common">Blue mussel</name>
    <dbReference type="NCBI Taxonomy" id="6550"/>
    <lineage>
        <taxon>Eukaryota</taxon>
        <taxon>Metazoa</taxon>
        <taxon>Spiralia</taxon>
        <taxon>Lophotrochozoa</taxon>
        <taxon>Mollusca</taxon>
        <taxon>Bivalvia</taxon>
        <taxon>Autobranchia</taxon>
        <taxon>Pteriomorphia</taxon>
        <taxon>Mytilida</taxon>
        <taxon>Mytiloidea</taxon>
        <taxon>Mytilidae</taxon>
        <taxon>Mytilinae</taxon>
        <taxon>Mytilus</taxon>
    </lineage>
</organism>
<feature type="compositionally biased region" description="Basic and acidic residues" evidence="1">
    <location>
        <begin position="400"/>
        <end position="421"/>
    </location>
</feature>
<protein>
    <submittedName>
        <fullName evidence="4">ERP44</fullName>
    </submittedName>
</protein>
<feature type="signal peptide" evidence="2">
    <location>
        <begin position="1"/>
        <end position="28"/>
    </location>
</feature>
<dbReference type="AlphaFoldDB" id="A0A8S3T070"/>
<dbReference type="GO" id="GO:0005789">
    <property type="term" value="C:endoplasmic reticulum membrane"/>
    <property type="evidence" value="ECO:0007669"/>
    <property type="project" value="TreeGrafter"/>
</dbReference>
<feature type="region of interest" description="Disordered" evidence="1">
    <location>
        <begin position="379"/>
        <end position="435"/>
    </location>
</feature>
<dbReference type="OrthoDB" id="294696at2759"/>
<dbReference type="PANTHER" id="PTHR46295">
    <property type="entry name" value="ENDOPLASMIC RETICULUM RESIDENT PROTEIN 44"/>
    <property type="match status" value="1"/>
</dbReference>
<gene>
    <name evidence="4" type="ORF">MEDL_37520</name>
</gene>
<proteinExistence type="predicted"/>
<evidence type="ECO:0000256" key="2">
    <source>
        <dbReference type="SAM" id="SignalP"/>
    </source>
</evidence>
<evidence type="ECO:0000313" key="4">
    <source>
        <dbReference type="EMBL" id="CAG2224324.1"/>
    </source>
</evidence>
<dbReference type="Gene3D" id="3.40.30.10">
    <property type="entry name" value="Glutaredoxin"/>
    <property type="match status" value="4"/>
</dbReference>
<evidence type="ECO:0000259" key="3">
    <source>
        <dbReference type="PROSITE" id="PS51352"/>
    </source>
</evidence>
<dbReference type="GO" id="GO:0003756">
    <property type="term" value="F:protein disulfide isomerase activity"/>
    <property type="evidence" value="ECO:0007669"/>
    <property type="project" value="TreeGrafter"/>
</dbReference>
<feature type="chain" id="PRO_5035903561" evidence="2">
    <location>
        <begin position="29"/>
        <end position="447"/>
    </location>
</feature>
<dbReference type="PROSITE" id="PS51257">
    <property type="entry name" value="PROKAR_LIPOPROTEIN"/>
    <property type="match status" value="1"/>
</dbReference>
<sequence length="447" mass="50930">MRSQIPKMNCLQYFLTILLLSCISPVYLDVINMDSQNLKSVLGGHELVFVNFYADWCRFSQILKPVFEEASNKVKEDIKEEGKVAFAKIDCDSENSIAAQYHISKYPTLKLFRNGEPLKKEYRGQRSVDALATFIKDQIKDVVEMHNTLESLDEVDTNKRNVIGYFASQDSDQYRNFAKVANQLREACKFHVAIGWFIKVANQLREACKFHVAIGPISEPERTGGDTVVYRAPHTRREDLTYTGSLVSYDHMIQWANDKCVPLVREITFENAEELTEEGLPFLILFYNPDDKSIIERYNTEVAKQLLHEKVNAINFLTADGSKFSHPLHHLGKSAKDLPVLAIDSFRHMYVFPHNVNNDLEQPGLLSTFIADLHSGKLHREFHHGPDPSTTSTEPPVPGEAKEATGHLPHDKSEPEQKVKEPTSPPESSFIKLAPSRNRYTILRDEL</sequence>
<keyword evidence="2" id="KW-0732">Signal</keyword>
<dbReference type="InterPro" id="IPR052643">
    <property type="entry name" value="ERP44"/>
</dbReference>
<evidence type="ECO:0000313" key="5">
    <source>
        <dbReference type="Proteomes" id="UP000683360"/>
    </source>
</evidence>
<dbReference type="GO" id="GO:0005793">
    <property type="term" value="C:endoplasmic reticulum-Golgi intermediate compartment"/>
    <property type="evidence" value="ECO:0007669"/>
    <property type="project" value="TreeGrafter"/>
</dbReference>
<feature type="domain" description="Thioredoxin" evidence="3">
    <location>
        <begin position="17"/>
        <end position="140"/>
    </location>
</feature>
<comment type="caution">
    <text evidence="4">The sequence shown here is derived from an EMBL/GenBank/DDBJ whole genome shotgun (WGS) entry which is preliminary data.</text>
</comment>
<dbReference type="EMBL" id="CAJPWZ010001801">
    <property type="protein sequence ID" value="CAG2224324.1"/>
    <property type="molecule type" value="Genomic_DNA"/>
</dbReference>
<dbReference type="InterPro" id="IPR036249">
    <property type="entry name" value="Thioredoxin-like_sf"/>
</dbReference>
<dbReference type="Proteomes" id="UP000683360">
    <property type="component" value="Unassembled WGS sequence"/>
</dbReference>
<reference evidence="4" key="1">
    <citation type="submission" date="2021-03" db="EMBL/GenBank/DDBJ databases">
        <authorList>
            <person name="Bekaert M."/>
        </authorList>
    </citation>
    <scope>NUCLEOTIDE SEQUENCE</scope>
</reference>
<dbReference type="Pfam" id="PF00085">
    <property type="entry name" value="Thioredoxin"/>
    <property type="match status" value="1"/>
</dbReference>
<dbReference type="InterPro" id="IPR013766">
    <property type="entry name" value="Thioredoxin_domain"/>
</dbReference>
<accession>A0A8S3T070</accession>
<dbReference type="PANTHER" id="PTHR46295:SF1">
    <property type="entry name" value="ENDOPLASMIC RETICULUM RESIDENT PROTEIN 44"/>
    <property type="match status" value="1"/>
</dbReference>
<evidence type="ECO:0000256" key="1">
    <source>
        <dbReference type="SAM" id="MobiDB-lite"/>
    </source>
</evidence>
<name>A0A8S3T070_MYTED</name>
<dbReference type="SUPFAM" id="SSF52833">
    <property type="entry name" value="Thioredoxin-like"/>
    <property type="match status" value="4"/>
</dbReference>
<keyword evidence="5" id="KW-1185">Reference proteome</keyword>
<dbReference type="GO" id="GO:0006457">
    <property type="term" value="P:protein folding"/>
    <property type="evidence" value="ECO:0007669"/>
    <property type="project" value="TreeGrafter"/>
</dbReference>
<dbReference type="Pfam" id="PF13848">
    <property type="entry name" value="Thioredoxin_6"/>
    <property type="match status" value="1"/>
</dbReference>